<dbReference type="KEGG" id="cvn:111101037"/>
<feature type="compositionally biased region" description="Basic residues" evidence="1">
    <location>
        <begin position="72"/>
        <end position="84"/>
    </location>
</feature>
<dbReference type="AlphaFoldDB" id="A0A8B8ABX9"/>
<feature type="region of interest" description="Disordered" evidence="1">
    <location>
        <begin position="72"/>
        <end position="101"/>
    </location>
</feature>
<gene>
    <name evidence="3" type="primary">LOC111101037</name>
</gene>
<name>A0A8B8ABX9_CRAVI</name>
<reference evidence="3" key="2">
    <citation type="submission" date="2025-08" db="UniProtKB">
        <authorList>
            <consortium name="RefSeq"/>
        </authorList>
    </citation>
    <scope>IDENTIFICATION</scope>
    <source>
        <tissue evidence="3">Whole sample</tissue>
    </source>
</reference>
<feature type="region of interest" description="Disordered" evidence="1">
    <location>
        <begin position="214"/>
        <end position="236"/>
    </location>
</feature>
<dbReference type="RefSeq" id="XP_022288986.1">
    <property type="nucleotide sequence ID" value="XM_022433278.1"/>
</dbReference>
<accession>A0A8B8ABX9</accession>
<proteinExistence type="predicted"/>
<organism evidence="2 3">
    <name type="scientific">Crassostrea virginica</name>
    <name type="common">Eastern oyster</name>
    <dbReference type="NCBI Taxonomy" id="6565"/>
    <lineage>
        <taxon>Eukaryota</taxon>
        <taxon>Metazoa</taxon>
        <taxon>Spiralia</taxon>
        <taxon>Lophotrochozoa</taxon>
        <taxon>Mollusca</taxon>
        <taxon>Bivalvia</taxon>
        <taxon>Autobranchia</taxon>
        <taxon>Pteriomorphia</taxon>
        <taxon>Ostreida</taxon>
        <taxon>Ostreoidea</taxon>
        <taxon>Ostreidae</taxon>
        <taxon>Crassostrea</taxon>
    </lineage>
</organism>
<evidence type="ECO:0000256" key="1">
    <source>
        <dbReference type="SAM" id="MobiDB-lite"/>
    </source>
</evidence>
<keyword evidence="2" id="KW-1185">Reference proteome</keyword>
<feature type="compositionally biased region" description="Polar residues" evidence="1">
    <location>
        <begin position="225"/>
        <end position="235"/>
    </location>
</feature>
<sequence length="263" mass="30542">MLPRINPTKSNLISRLDPYTVEQGEKEMKRITKSIPSNPDSDHGYLYRKTAVDMLDPWDFLDLDSVESSRRTIPRYRGAQKRRRDYPNRPPPEGSTYYPKFPNVNYPYGGSESPTRIFELDDVPRVRKELKKKWSKRSPERLKKDYTKTKNDFYRMELDKLNEMRPTYNRPSMINTYNAYLQNTPGSKQALDDCISGIESKLLKDQANVSLLPKQPRPKLKKSHSSLTSRASTRQKVIKVVETPKVEVPRSSLQSRQTIESAG</sequence>
<dbReference type="Proteomes" id="UP000694844">
    <property type="component" value="Chromosome 1"/>
</dbReference>
<dbReference type="GeneID" id="111101037"/>
<dbReference type="OrthoDB" id="5975019at2759"/>
<evidence type="ECO:0000313" key="2">
    <source>
        <dbReference type="Proteomes" id="UP000694844"/>
    </source>
</evidence>
<protein>
    <submittedName>
        <fullName evidence="3">Uncharacterized protein LOC111101037</fullName>
    </submittedName>
</protein>
<evidence type="ECO:0000313" key="3">
    <source>
        <dbReference type="RefSeq" id="XP_022288986.1"/>
    </source>
</evidence>
<reference evidence="2" key="1">
    <citation type="submission" date="2024-06" db="UniProtKB">
        <authorList>
            <consortium name="RefSeq"/>
        </authorList>
    </citation>
    <scope>NUCLEOTIDE SEQUENCE [LARGE SCALE GENOMIC DNA]</scope>
</reference>